<organism evidence="1 2">
    <name type="scientific">Microthyrium microscopicum</name>
    <dbReference type="NCBI Taxonomy" id="703497"/>
    <lineage>
        <taxon>Eukaryota</taxon>
        <taxon>Fungi</taxon>
        <taxon>Dikarya</taxon>
        <taxon>Ascomycota</taxon>
        <taxon>Pezizomycotina</taxon>
        <taxon>Dothideomycetes</taxon>
        <taxon>Dothideomycetes incertae sedis</taxon>
        <taxon>Microthyriales</taxon>
        <taxon>Microthyriaceae</taxon>
        <taxon>Microthyrium</taxon>
    </lineage>
</organism>
<protein>
    <submittedName>
        <fullName evidence="1">Uncharacterized protein</fullName>
    </submittedName>
</protein>
<dbReference type="AlphaFoldDB" id="A0A6A6UDR1"/>
<reference evidence="1" key="1">
    <citation type="journal article" date="2020" name="Stud. Mycol.">
        <title>101 Dothideomycetes genomes: a test case for predicting lifestyles and emergence of pathogens.</title>
        <authorList>
            <person name="Haridas S."/>
            <person name="Albert R."/>
            <person name="Binder M."/>
            <person name="Bloem J."/>
            <person name="Labutti K."/>
            <person name="Salamov A."/>
            <person name="Andreopoulos B."/>
            <person name="Baker S."/>
            <person name="Barry K."/>
            <person name="Bills G."/>
            <person name="Bluhm B."/>
            <person name="Cannon C."/>
            <person name="Castanera R."/>
            <person name="Culley D."/>
            <person name="Daum C."/>
            <person name="Ezra D."/>
            <person name="Gonzalez J."/>
            <person name="Henrissat B."/>
            <person name="Kuo A."/>
            <person name="Liang C."/>
            <person name="Lipzen A."/>
            <person name="Lutzoni F."/>
            <person name="Magnuson J."/>
            <person name="Mondo S."/>
            <person name="Nolan M."/>
            <person name="Ohm R."/>
            <person name="Pangilinan J."/>
            <person name="Park H.-J."/>
            <person name="Ramirez L."/>
            <person name="Alfaro M."/>
            <person name="Sun H."/>
            <person name="Tritt A."/>
            <person name="Yoshinaga Y."/>
            <person name="Zwiers L.-H."/>
            <person name="Turgeon B."/>
            <person name="Goodwin S."/>
            <person name="Spatafora J."/>
            <person name="Crous P."/>
            <person name="Grigoriev I."/>
        </authorList>
    </citation>
    <scope>NUCLEOTIDE SEQUENCE</scope>
    <source>
        <strain evidence="1">CBS 115976</strain>
    </source>
</reference>
<sequence>MAGVIYVPLDALLSIVIGSESIKSSIIASLERQYWSMTSLFNVARDREQAQLPLIPVEFLQTQDPQSGGRCTASHRLAAAVRKTGLLEAFASCSTDRSNLPMVVVADRDREWIGAEVADVLAIRNVDVAAVDAGGGAVGLDSGDVEHGADES</sequence>
<proteinExistence type="predicted"/>
<gene>
    <name evidence="1" type="ORF">BT63DRAFT_455514</name>
</gene>
<dbReference type="Proteomes" id="UP000799302">
    <property type="component" value="Unassembled WGS sequence"/>
</dbReference>
<keyword evidence="2" id="KW-1185">Reference proteome</keyword>
<evidence type="ECO:0000313" key="2">
    <source>
        <dbReference type="Proteomes" id="UP000799302"/>
    </source>
</evidence>
<name>A0A6A6UDR1_9PEZI</name>
<dbReference type="EMBL" id="MU004235">
    <property type="protein sequence ID" value="KAF2669533.1"/>
    <property type="molecule type" value="Genomic_DNA"/>
</dbReference>
<accession>A0A6A6UDR1</accession>
<evidence type="ECO:0000313" key="1">
    <source>
        <dbReference type="EMBL" id="KAF2669533.1"/>
    </source>
</evidence>